<evidence type="ECO:0000256" key="5">
    <source>
        <dbReference type="ARBA" id="ARBA00010185"/>
    </source>
</evidence>
<dbReference type="GO" id="GO:0016024">
    <property type="term" value="P:CDP-diacylglycerol biosynthetic process"/>
    <property type="evidence" value="ECO:0007669"/>
    <property type="project" value="TreeGrafter"/>
</dbReference>
<keyword evidence="10" id="KW-0808">Transferase</keyword>
<evidence type="ECO:0000256" key="9">
    <source>
        <dbReference type="ARBA" id="ARBA00022516"/>
    </source>
</evidence>
<dbReference type="OrthoDB" id="9799199at2"/>
<evidence type="ECO:0000256" key="19">
    <source>
        <dbReference type="ARBA" id="ARBA00031825"/>
    </source>
</evidence>
<sequence>MLRSRIISTFVLIPVVIYLLFFSSKIQFSLLLFTMCAISAWEWGKLMNFSFKIYCIWMCMMCSLLYITMTVIISNYSYLDHYWFILFIFFSFIMVWWMFMFCIVVFYPYFSIYWDKFNILRFLFGIFMILPFFLGVLILYGFDFFHHNINGKWWLLYILVLVWINDSSAYIIGRTIGKYKLLQCVSPNKTWEGCVGGILTSTGIAWLLCHYIMENIDYNCLYIIFICFIGTIFFSIIGDLTESMFKRASGIKDVSNLVPGHGGMLDRIDSLLAAVPSFIVFLLLFTHINIIST</sequence>
<keyword evidence="16" id="KW-0594">Phospholipid biosynthesis</keyword>
<comment type="subcellular location">
    <subcellularLocation>
        <location evidence="2">Cell membrane</location>
        <topology evidence="2">Multi-pass membrane protein</topology>
    </subcellularLocation>
</comment>
<comment type="similarity">
    <text evidence="5">Belongs to the CDS family.</text>
</comment>
<evidence type="ECO:0000256" key="7">
    <source>
        <dbReference type="ARBA" id="ARBA00019373"/>
    </source>
</evidence>
<dbReference type="RefSeq" id="WP_013516603.1">
    <property type="nucleotide sequence ID" value="NC_014909.2"/>
</dbReference>
<reference evidence="25 26" key="1">
    <citation type="journal article" date="2010" name="BMC Genomics">
        <title>Unprecedented loss of ammonia assimilation capability in a urease-encoding bacterial mutualist.</title>
        <authorList>
            <person name="Williams L.E."/>
            <person name="Wernegreen J.J."/>
        </authorList>
    </citation>
    <scope>NUCLEOTIDE SEQUENCE [LARGE SCALE GENOMIC DNA]</scope>
    <source>
        <strain evidence="25 26">BVAF</strain>
    </source>
</reference>
<evidence type="ECO:0000256" key="11">
    <source>
        <dbReference type="ARBA" id="ARBA00022692"/>
    </source>
</evidence>
<comment type="pathway">
    <text evidence="4">Lipid metabolism.</text>
</comment>
<keyword evidence="17" id="KW-1208">Phospholipid metabolism</keyword>
<feature type="transmembrane region" description="Helical" evidence="24">
    <location>
        <begin position="6"/>
        <end position="33"/>
    </location>
</feature>
<dbReference type="EC" id="2.7.7.41" evidence="6"/>
<keyword evidence="15 24" id="KW-0472">Membrane</keyword>
<evidence type="ECO:0000256" key="24">
    <source>
        <dbReference type="SAM" id="Phobius"/>
    </source>
</evidence>
<evidence type="ECO:0000313" key="25">
    <source>
        <dbReference type="EMBL" id="ADV33678.1"/>
    </source>
</evidence>
<keyword evidence="9" id="KW-0444">Lipid biosynthesis</keyword>
<evidence type="ECO:0000256" key="2">
    <source>
        <dbReference type="ARBA" id="ARBA00004651"/>
    </source>
</evidence>
<evidence type="ECO:0000256" key="18">
    <source>
        <dbReference type="ARBA" id="ARBA00029893"/>
    </source>
</evidence>
<dbReference type="PANTHER" id="PTHR46382:SF1">
    <property type="entry name" value="PHOSPHATIDATE CYTIDYLYLTRANSFERASE"/>
    <property type="match status" value="1"/>
</dbReference>
<comment type="pathway">
    <text evidence="3">Phospholipid metabolism; CDP-diacylglycerol biosynthesis; CDP-diacylglycerol from sn-glycerol 3-phosphate: step 3/3.</text>
</comment>
<accession>E8Q6T1</accession>
<evidence type="ECO:0000256" key="1">
    <source>
        <dbReference type="ARBA" id="ARBA00001698"/>
    </source>
</evidence>
<keyword evidence="26" id="KW-1185">Reference proteome</keyword>
<evidence type="ECO:0000256" key="15">
    <source>
        <dbReference type="ARBA" id="ARBA00023136"/>
    </source>
</evidence>
<keyword evidence="14" id="KW-0443">Lipid metabolism</keyword>
<evidence type="ECO:0000256" key="4">
    <source>
        <dbReference type="ARBA" id="ARBA00005189"/>
    </source>
</evidence>
<dbReference type="GO" id="GO:0005886">
    <property type="term" value="C:plasma membrane"/>
    <property type="evidence" value="ECO:0007669"/>
    <property type="project" value="UniProtKB-SubCell"/>
</dbReference>
<feature type="transmembrane region" description="Helical" evidence="24">
    <location>
        <begin position="194"/>
        <end position="213"/>
    </location>
</feature>
<evidence type="ECO:0000256" key="21">
    <source>
        <dbReference type="ARBA" id="ARBA00032396"/>
    </source>
</evidence>
<feature type="transmembrane region" description="Helical" evidence="24">
    <location>
        <begin position="154"/>
        <end position="173"/>
    </location>
</feature>
<keyword evidence="8" id="KW-1003">Cell membrane</keyword>
<feature type="transmembrane region" description="Helical" evidence="24">
    <location>
        <begin position="219"/>
        <end position="237"/>
    </location>
</feature>
<evidence type="ECO:0000256" key="10">
    <source>
        <dbReference type="ARBA" id="ARBA00022679"/>
    </source>
</evidence>
<evidence type="ECO:0000256" key="6">
    <source>
        <dbReference type="ARBA" id="ARBA00012487"/>
    </source>
</evidence>
<evidence type="ECO:0000256" key="3">
    <source>
        <dbReference type="ARBA" id="ARBA00005119"/>
    </source>
</evidence>
<evidence type="ECO:0000256" key="22">
    <source>
        <dbReference type="ARBA" id="ARBA00032743"/>
    </source>
</evidence>
<feature type="transmembrane region" description="Helical" evidence="24">
    <location>
        <begin position="122"/>
        <end position="142"/>
    </location>
</feature>
<dbReference type="KEGG" id="bva:BVAF_280"/>
<evidence type="ECO:0000256" key="16">
    <source>
        <dbReference type="ARBA" id="ARBA00023209"/>
    </source>
</evidence>
<comment type="catalytic activity">
    <reaction evidence="1">
        <text>a 1,2-diacyl-sn-glycero-3-phosphate + CTP + H(+) = a CDP-1,2-diacyl-sn-glycerol + diphosphate</text>
        <dbReference type="Rhea" id="RHEA:16229"/>
        <dbReference type="ChEBI" id="CHEBI:15378"/>
        <dbReference type="ChEBI" id="CHEBI:33019"/>
        <dbReference type="ChEBI" id="CHEBI:37563"/>
        <dbReference type="ChEBI" id="CHEBI:58332"/>
        <dbReference type="ChEBI" id="CHEBI:58608"/>
        <dbReference type="EC" id="2.7.7.41"/>
    </reaction>
</comment>
<dbReference type="HOGENOM" id="CLU_037294_1_2_6"/>
<keyword evidence="13 24" id="KW-1133">Transmembrane helix</keyword>
<evidence type="ECO:0000256" key="8">
    <source>
        <dbReference type="ARBA" id="ARBA00022475"/>
    </source>
</evidence>
<dbReference type="STRING" id="859654.BVAF_280"/>
<dbReference type="Proteomes" id="UP000007464">
    <property type="component" value="Chromosome"/>
</dbReference>
<feature type="transmembrane region" description="Helical" evidence="24">
    <location>
        <begin position="54"/>
        <end position="76"/>
    </location>
</feature>
<dbReference type="AlphaFoldDB" id="E8Q6T1"/>
<name>E8Q6T1_BLOVB</name>
<keyword evidence="12 25" id="KW-0548">Nucleotidyltransferase</keyword>
<dbReference type="Pfam" id="PF01148">
    <property type="entry name" value="CTP_transf_1"/>
    <property type="match status" value="1"/>
</dbReference>
<evidence type="ECO:0000256" key="23">
    <source>
        <dbReference type="ARBA" id="ARBA00033406"/>
    </source>
</evidence>
<protein>
    <recommendedName>
        <fullName evidence="7">Phosphatidate cytidylyltransferase</fullName>
        <ecNumber evidence="6">2.7.7.41</ecNumber>
    </recommendedName>
    <alternativeName>
        <fullName evidence="20">CDP-DAG synthase</fullName>
    </alternativeName>
    <alternativeName>
        <fullName evidence="22">CDP-DG synthase</fullName>
    </alternativeName>
    <alternativeName>
        <fullName evidence="18">CDP-diacylglycerol synthase</fullName>
    </alternativeName>
    <alternativeName>
        <fullName evidence="21">CDP-diglyceride pyrophosphorylase</fullName>
    </alternativeName>
    <alternativeName>
        <fullName evidence="23">CDP-diglyceride synthase</fullName>
    </alternativeName>
    <alternativeName>
        <fullName evidence="19">CTP:phosphatidate cytidylyltransferase</fullName>
    </alternativeName>
</protein>
<organism evidence="25 26">
    <name type="scientific">Blochmanniella vafra (strain BVAF)</name>
    <dbReference type="NCBI Taxonomy" id="859654"/>
    <lineage>
        <taxon>Bacteria</taxon>
        <taxon>Pseudomonadati</taxon>
        <taxon>Pseudomonadota</taxon>
        <taxon>Gammaproteobacteria</taxon>
        <taxon>Enterobacterales</taxon>
        <taxon>Enterobacteriaceae</taxon>
        <taxon>ant endosymbionts</taxon>
        <taxon>Candidatus Blochmanniella</taxon>
    </lineage>
</organism>
<proteinExistence type="inferred from homology"/>
<dbReference type="EMBL" id="CP002189">
    <property type="protein sequence ID" value="ADV33678.1"/>
    <property type="molecule type" value="Genomic_DNA"/>
</dbReference>
<evidence type="ECO:0000313" key="26">
    <source>
        <dbReference type="Proteomes" id="UP000007464"/>
    </source>
</evidence>
<feature type="transmembrane region" description="Helical" evidence="24">
    <location>
        <begin position="271"/>
        <end position="291"/>
    </location>
</feature>
<gene>
    <name evidence="25" type="primary">cdsA</name>
    <name evidence="25" type="ordered locus">BVAF_280</name>
</gene>
<feature type="transmembrane region" description="Helical" evidence="24">
    <location>
        <begin position="82"/>
        <end position="110"/>
    </location>
</feature>
<evidence type="ECO:0000256" key="14">
    <source>
        <dbReference type="ARBA" id="ARBA00023098"/>
    </source>
</evidence>
<evidence type="ECO:0000256" key="12">
    <source>
        <dbReference type="ARBA" id="ARBA00022695"/>
    </source>
</evidence>
<evidence type="ECO:0000256" key="17">
    <source>
        <dbReference type="ARBA" id="ARBA00023264"/>
    </source>
</evidence>
<dbReference type="PANTHER" id="PTHR46382">
    <property type="entry name" value="PHOSPHATIDATE CYTIDYLYLTRANSFERASE"/>
    <property type="match status" value="1"/>
</dbReference>
<evidence type="ECO:0000256" key="13">
    <source>
        <dbReference type="ARBA" id="ARBA00022989"/>
    </source>
</evidence>
<keyword evidence="11 24" id="KW-0812">Transmembrane</keyword>
<dbReference type="GO" id="GO:0004605">
    <property type="term" value="F:phosphatidate cytidylyltransferase activity"/>
    <property type="evidence" value="ECO:0007669"/>
    <property type="project" value="UniProtKB-EC"/>
</dbReference>
<evidence type="ECO:0000256" key="20">
    <source>
        <dbReference type="ARBA" id="ARBA00032253"/>
    </source>
</evidence>